<sequence length="209" mass="23103">MRTHGWRGDPPRDDDEARRRIIEAMIRCVSRHGARKVGFTQVAEDLGVTRATVYRYYRNLDELMEATGIAAAGEFEARMAAQVDSLTGPAEILVEVFARAVEELPREPYVGMQLATGHTIGLASAILSDVALAEMKTFLTRLKIDWAALGYDDAELAGLAEFFMRMLLSFLAAPEATRADPRPFLRRWLVPGLMSGPLAAAAQETYRAS</sequence>
<dbReference type="PANTHER" id="PTHR30055">
    <property type="entry name" value="HTH-TYPE TRANSCRIPTIONAL REGULATOR RUTR"/>
    <property type="match status" value="1"/>
</dbReference>
<keyword evidence="1" id="KW-0805">Transcription regulation</keyword>
<keyword evidence="2 4" id="KW-0238">DNA-binding</keyword>
<dbReference type="PANTHER" id="PTHR30055:SF234">
    <property type="entry name" value="HTH-TYPE TRANSCRIPTIONAL REGULATOR BETI"/>
    <property type="match status" value="1"/>
</dbReference>
<dbReference type="PROSITE" id="PS50977">
    <property type="entry name" value="HTH_TETR_2"/>
    <property type="match status" value="1"/>
</dbReference>
<keyword evidence="7" id="KW-1185">Reference proteome</keyword>
<evidence type="ECO:0000256" key="2">
    <source>
        <dbReference type="ARBA" id="ARBA00023125"/>
    </source>
</evidence>
<dbReference type="Gene3D" id="1.10.357.10">
    <property type="entry name" value="Tetracycline Repressor, domain 2"/>
    <property type="match status" value="1"/>
</dbReference>
<evidence type="ECO:0000313" key="6">
    <source>
        <dbReference type="EMBL" id="MBE1536683.1"/>
    </source>
</evidence>
<feature type="DNA-binding region" description="H-T-H motif" evidence="4">
    <location>
        <begin position="38"/>
        <end position="57"/>
    </location>
</feature>
<dbReference type="RefSeq" id="WP_192762689.1">
    <property type="nucleotide sequence ID" value="NZ_JADBDZ010000001.1"/>
</dbReference>
<evidence type="ECO:0000256" key="4">
    <source>
        <dbReference type="PROSITE-ProRule" id="PRU00335"/>
    </source>
</evidence>
<dbReference type="InterPro" id="IPR001647">
    <property type="entry name" value="HTH_TetR"/>
</dbReference>
<protein>
    <submittedName>
        <fullName evidence="6">AcrR family transcriptional regulator</fullName>
    </submittedName>
</protein>
<keyword evidence="3" id="KW-0804">Transcription</keyword>
<dbReference type="SUPFAM" id="SSF46689">
    <property type="entry name" value="Homeodomain-like"/>
    <property type="match status" value="1"/>
</dbReference>
<evidence type="ECO:0000256" key="3">
    <source>
        <dbReference type="ARBA" id="ARBA00023163"/>
    </source>
</evidence>
<dbReference type="Proteomes" id="UP000627838">
    <property type="component" value="Unassembled WGS sequence"/>
</dbReference>
<feature type="domain" description="HTH tetR-type" evidence="5">
    <location>
        <begin position="15"/>
        <end position="75"/>
    </location>
</feature>
<reference evidence="6 7" key="1">
    <citation type="submission" date="2020-10" db="EMBL/GenBank/DDBJ databases">
        <title>Sequencing the genomes of 1000 actinobacteria strains.</title>
        <authorList>
            <person name="Klenk H.-P."/>
        </authorList>
    </citation>
    <scope>NUCLEOTIDE SEQUENCE [LARGE SCALE GENOMIC DNA]</scope>
    <source>
        <strain evidence="6 7">DSM 46744</strain>
    </source>
</reference>
<proteinExistence type="predicted"/>
<evidence type="ECO:0000259" key="5">
    <source>
        <dbReference type="PROSITE" id="PS50977"/>
    </source>
</evidence>
<evidence type="ECO:0000256" key="1">
    <source>
        <dbReference type="ARBA" id="ARBA00023015"/>
    </source>
</evidence>
<dbReference type="InterPro" id="IPR009057">
    <property type="entry name" value="Homeodomain-like_sf"/>
</dbReference>
<accession>A0ABR9K1T7</accession>
<organism evidence="6 7">
    <name type="scientific">Actinomadura algeriensis</name>
    <dbReference type="NCBI Taxonomy" id="1679523"/>
    <lineage>
        <taxon>Bacteria</taxon>
        <taxon>Bacillati</taxon>
        <taxon>Actinomycetota</taxon>
        <taxon>Actinomycetes</taxon>
        <taxon>Streptosporangiales</taxon>
        <taxon>Thermomonosporaceae</taxon>
        <taxon>Actinomadura</taxon>
    </lineage>
</organism>
<gene>
    <name evidence="6" type="ORF">H4W34_006516</name>
</gene>
<comment type="caution">
    <text evidence="6">The sequence shown here is derived from an EMBL/GenBank/DDBJ whole genome shotgun (WGS) entry which is preliminary data.</text>
</comment>
<dbReference type="InterPro" id="IPR050109">
    <property type="entry name" value="HTH-type_TetR-like_transc_reg"/>
</dbReference>
<name>A0ABR9K1T7_9ACTN</name>
<evidence type="ECO:0000313" key="7">
    <source>
        <dbReference type="Proteomes" id="UP000627838"/>
    </source>
</evidence>
<dbReference type="Pfam" id="PF00440">
    <property type="entry name" value="TetR_N"/>
    <property type="match status" value="1"/>
</dbReference>
<dbReference type="EMBL" id="JADBDZ010000001">
    <property type="protein sequence ID" value="MBE1536683.1"/>
    <property type="molecule type" value="Genomic_DNA"/>
</dbReference>